<protein>
    <submittedName>
        <fullName evidence="1">Uncharacterized protein</fullName>
    </submittedName>
</protein>
<accession>A0A0B0MYT7</accession>
<keyword evidence="2" id="KW-1185">Reference proteome</keyword>
<name>A0A0B0MYT7_GOSAR</name>
<dbReference type="Proteomes" id="UP000032142">
    <property type="component" value="Unassembled WGS sequence"/>
</dbReference>
<evidence type="ECO:0000313" key="2">
    <source>
        <dbReference type="Proteomes" id="UP000032142"/>
    </source>
</evidence>
<comment type="caution">
    <text evidence="1">The sequence shown here is derived from an EMBL/GenBank/DDBJ whole genome shotgun (WGS) entry which is preliminary data.</text>
</comment>
<dbReference type="EMBL" id="JRRC01432373">
    <property type="protein sequence ID" value="KHG05532.1"/>
    <property type="molecule type" value="Genomic_DNA"/>
</dbReference>
<dbReference type="AlphaFoldDB" id="A0A0B0MYT7"/>
<sequence length="37" mass="4343">MVYLFQATLRVCQSPRELMFLFFQVADLFSQADRSAL</sequence>
<reference evidence="2" key="1">
    <citation type="submission" date="2014-09" db="EMBL/GenBank/DDBJ databases">
        <authorList>
            <person name="Mudge J."/>
            <person name="Ramaraj T."/>
            <person name="Lindquist I.E."/>
            <person name="Bharti A.K."/>
            <person name="Sundararajan A."/>
            <person name="Cameron C.T."/>
            <person name="Woodward J.E."/>
            <person name="May G.D."/>
            <person name="Brubaker C."/>
            <person name="Broadhvest J."/>
            <person name="Wilkins T.A."/>
        </authorList>
    </citation>
    <scope>NUCLEOTIDE SEQUENCE</scope>
    <source>
        <strain evidence="2">cv. AKA8401</strain>
    </source>
</reference>
<evidence type="ECO:0000313" key="1">
    <source>
        <dbReference type="EMBL" id="KHG05532.1"/>
    </source>
</evidence>
<proteinExistence type="predicted"/>
<gene>
    <name evidence="1" type="ORF">F383_30834</name>
</gene>
<organism evidence="1 2">
    <name type="scientific">Gossypium arboreum</name>
    <name type="common">Tree cotton</name>
    <name type="synonym">Gossypium nanking</name>
    <dbReference type="NCBI Taxonomy" id="29729"/>
    <lineage>
        <taxon>Eukaryota</taxon>
        <taxon>Viridiplantae</taxon>
        <taxon>Streptophyta</taxon>
        <taxon>Embryophyta</taxon>
        <taxon>Tracheophyta</taxon>
        <taxon>Spermatophyta</taxon>
        <taxon>Magnoliopsida</taxon>
        <taxon>eudicotyledons</taxon>
        <taxon>Gunneridae</taxon>
        <taxon>Pentapetalae</taxon>
        <taxon>rosids</taxon>
        <taxon>malvids</taxon>
        <taxon>Malvales</taxon>
        <taxon>Malvaceae</taxon>
        <taxon>Malvoideae</taxon>
        <taxon>Gossypium</taxon>
    </lineage>
</organism>